<protein>
    <recommendedName>
        <fullName evidence="4">DUF4412 domain-containing protein</fullName>
    </recommendedName>
</protein>
<accession>A0ABS7XWN3</accession>
<proteinExistence type="predicted"/>
<gene>
    <name evidence="2" type="ORF">LBU54_14590</name>
</gene>
<dbReference type="EMBL" id="JAIUJR010000012">
    <property type="protein sequence ID" value="MCA0133823.1"/>
    <property type="molecule type" value="Genomic_DNA"/>
</dbReference>
<evidence type="ECO:0000256" key="1">
    <source>
        <dbReference type="SAM" id="SignalP"/>
    </source>
</evidence>
<dbReference type="Proteomes" id="UP001198901">
    <property type="component" value="Unassembled WGS sequence"/>
</dbReference>
<keyword evidence="1" id="KW-0732">Signal</keyword>
<feature type="chain" id="PRO_5046779555" description="DUF4412 domain-containing protein" evidence="1">
    <location>
        <begin position="20"/>
        <end position="218"/>
    </location>
</feature>
<dbReference type="RefSeq" id="WP_224531713.1">
    <property type="nucleotide sequence ID" value="NZ_JAIUJR010000012.1"/>
</dbReference>
<keyword evidence="3" id="KW-1185">Reference proteome</keyword>
<feature type="signal peptide" evidence="1">
    <location>
        <begin position="1"/>
        <end position="19"/>
    </location>
</feature>
<evidence type="ECO:0000313" key="3">
    <source>
        <dbReference type="Proteomes" id="UP001198901"/>
    </source>
</evidence>
<evidence type="ECO:0000313" key="2">
    <source>
        <dbReference type="EMBL" id="MCA0133823.1"/>
    </source>
</evidence>
<reference evidence="3" key="1">
    <citation type="submission" date="2023-07" db="EMBL/GenBank/DDBJ databases">
        <authorList>
            <person name="Yue Y."/>
        </authorList>
    </citation>
    <scope>NUCLEOTIDE SEQUENCE [LARGE SCALE GENOMIC DNA]</scope>
    <source>
        <strain evidence="3">D23</strain>
    </source>
</reference>
<organism evidence="2 3">
    <name type="scientific">Winogradskyella alexanderae</name>
    <dbReference type="NCBI Taxonomy" id="2877123"/>
    <lineage>
        <taxon>Bacteria</taxon>
        <taxon>Pseudomonadati</taxon>
        <taxon>Bacteroidota</taxon>
        <taxon>Flavobacteriia</taxon>
        <taxon>Flavobacteriales</taxon>
        <taxon>Flavobacteriaceae</taxon>
        <taxon>Winogradskyella</taxon>
    </lineage>
</organism>
<comment type="caution">
    <text evidence="2">The sequence shown here is derived from an EMBL/GenBank/DDBJ whole genome shotgun (WGS) entry which is preliminary data.</text>
</comment>
<evidence type="ECO:0008006" key="4">
    <source>
        <dbReference type="Google" id="ProtNLM"/>
    </source>
</evidence>
<sequence length="218" mass="24277">MRRLIICICVVATSVVLTAQEKITEGIITSKQTMTSSNPAMKQQFEMIGDIISTTYFKGAKSRGEISNPMSGNVVGIVDAESMSSLTLMDGPMGKKYMMTKVDNVEELMKTMSVEKTDETKTILGYECTAYDITLEQQGMQIKMKMFATDKIQPVFSGENMALYEQVEGFPMMMTSTINQMGTDIIITTEVTEIKQVEVSDDKFDMTIPEGYTEMKGM</sequence>
<name>A0ABS7XWN3_9FLAO</name>